<dbReference type="SMART" id="SM00177">
    <property type="entry name" value="ARF"/>
    <property type="match status" value="1"/>
</dbReference>
<feature type="binding site" evidence="7">
    <location>
        <position position="70"/>
    </location>
    <ligand>
        <name>GTP</name>
        <dbReference type="ChEBI" id="CHEBI:37565"/>
    </ligand>
</feature>
<keyword evidence="5" id="KW-0449">Lipoprotein</keyword>
<keyword evidence="2" id="KW-0519">Myristate</keyword>
<dbReference type="NCBIfam" id="TIGR00231">
    <property type="entry name" value="small_GTP"/>
    <property type="match status" value="1"/>
</dbReference>
<evidence type="ECO:0000256" key="6">
    <source>
        <dbReference type="ARBA" id="ARBA00026198"/>
    </source>
</evidence>
<organism evidence="10 11">
    <name type="scientific">Austropuccinia psidii MF-1</name>
    <dbReference type="NCBI Taxonomy" id="1389203"/>
    <lineage>
        <taxon>Eukaryota</taxon>
        <taxon>Fungi</taxon>
        <taxon>Dikarya</taxon>
        <taxon>Basidiomycota</taxon>
        <taxon>Pucciniomycotina</taxon>
        <taxon>Pucciniomycetes</taxon>
        <taxon>Pucciniales</taxon>
        <taxon>Sphaerophragmiaceae</taxon>
        <taxon>Austropuccinia</taxon>
    </lineage>
</organism>
<dbReference type="SMART" id="SM00178">
    <property type="entry name" value="SAR"/>
    <property type="match status" value="1"/>
</dbReference>
<evidence type="ECO:0000313" key="10">
    <source>
        <dbReference type="EMBL" id="MBW0471613.1"/>
    </source>
</evidence>
<dbReference type="Gene3D" id="3.40.50.300">
    <property type="entry name" value="P-loop containing nucleotide triphosphate hydrolases"/>
    <property type="match status" value="1"/>
</dbReference>
<dbReference type="PROSITE" id="PS51417">
    <property type="entry name" value="ARF"/>
    <property type="match status" value="1"/>
</dbReference>
<dbReference type="EMBL" id="AVOT02002814">
    <property type="protein sequence ID" value="MBW0471613.1"/>
    <property type="molecule type" value="Genomic_DNA"/>
</dbReference>
<dbReference type="PANTHER" id="PTHR45697">
    <property type="entry name" value="ADP-RIBOSYLATION FACTOR-LIKE PROTEIN 2-RELATED"/>
    <property type="match status" value="1"/>
</dbReference>
<keyword evidence="11" id="KW-1185">Reference proteome</keyword>
<dbReference type="InterPro" id="IPR044612">
    <property type="entry name" value="ARL2/3"/>
</dbReference>
<reference evidence="10" key="1">
    <citation type="submission" date="2021-03" db="EMBL/GenBank/DDBJ databases">
        <title>Draft genome sequence of rust myrtle Austropuccinia psidii MF-1, a brazilian biotype.</title>
        <authorList>
            <person name="Quecine M.C."/>
            <person name="Pachon D.M.R."/>
            <person name="Bonatelli M.L."/>
            <person name="Correr F.H."/>
            <person name="Franceschini L.M."/>
            <person name="Leite T.F."/>
            <person name="Margarido G.R.A."/>
            <person name="Almeida C.A."/>
            <person name="Ferrarezi J.A."/>
            <person name="Labate C.A."/>
        </authorList>
    </citation>
    <scope>NUCLEOTIDE SEQUENCE</scope>
    <source>
        <strain evidence="10">MF-1</strain>
    </source>
</reference>
<dbReference type="OrthoDB" id="2011769at2759"/>
<evidence type="ECO:0000313" key="11">
    <source>
        <dbReference type="Proteomes" id="UP000765509"/>
    </source>
</evidence>
<comment type="caution">
    <text evidence="10">The sequence shown here is derived from an EMBL/GenBank/DDBJ whole genome shotgun (WGS) entry which is preliminary data.</text>
</comment>
<evidence type="ECO:0000256" key="4">
    <source>
        <dbReference type="ARBA" id="ARBA00023134"/>
    </source>
</evidence>
<dbReference type="GO" id="GO:0003924">
    <property type="term" value="F:GTPase activity"/>
    <property type="evidence" value="ECO:0007669"/>
    <property type="project" value="InterPro"/>
</dbReference>
<sequence length="186" mass="20980">MGLLTIIRKQRRKEREMRILMLGLDNAGKTTIVRKLSGDTDLSKVMPTLGFNINTLIHQSYTLNIWDVGGQKTLRAYWRNYFEATDAIIWVVDSTDSDRLADTAEELNKLLLEERLAGASLLVFANKQDLSGALTPKEIEDALDLPSKPTSHKWRVLACSATTGFNLREGLDWIVKEVGARLYSLE</sequence>
<proteinExistence type="inferred from homology"/>
<evidence type="ECO:0000256" key="8">
    <source>
        <dbReference type="PIRSR" id="PIRSR606689-2"/>
    </source>
</evidence>
<evidence type="ECO:0000256" key="2">
    <source>
        <dbReference type="ARBA" id="ARBA00022707"/>
    </source>
</evidence>
<dbReference type="InterPro" id="IPR005225">
    <property type="entry name" value="Small_GTP-bd"/>
</dbReference>
<protein>
    <recommendedName>
        <fullName evidence="6">ADP-ribosylation factor-like protein 2</fullName>
    </recommendedName>
</protein>
<dbReference type="Proteomes" id="UP000765509">
    <property type="component" value="Unassembled WGS sequence"/>
</dbReference>
<keyword evidence="8" id="KW-0460">Magnesium</keyword>
<keyword evidence="4 7" id="KW-0342">GTP-binding</keyword>
<dbReference type="FunFam" id="3.40.50.300:FF:000393">
    <property type="entry name" value="ADP-ribosylation factor-like 2, arl2"/>
    <property type="match status" value="1"/>
</dbReference>
<dbReference type="AlphaFoldDB" id="A0A9Q3BV28"/>
<evidence type="ECO:0000256" key="7">
    <source>
        <dbReference type="PIRSR" id="PIRSR606689-1"/>
    </source>
</evidence>
<accession>A0A9Q3BV28</accession>
<dbReference type="GO" id="GO:0046872">
    <property type="term" value="F:metal ion binding"/>
    <property type="evidence" value="ECO:0007669"/>
    <property type="project" value="UniProtKB-KW"/>
</dbReference>
<feature type="binding site" evidence="7">
    <location>
        <begin position="126"/>
        <end position="129"/>
    </location>
    <ligand>
        <name>GTP</name>
        <dbReference type="ChEBI" id="CHEBI:37565"/>
    </ligand>
</feature>
<dbReference type="SUPFAM" id="SSF52540">
    <property type="entry name" value="P-loop containing nucleoside triphosphate hydrolases"/>
    <property type="match status" value="1"/>
</dbReference>
<gene>
    <name evidence="10" type="ORF">O181_011328</name>
</gene>
<dbReference type="InterPro" id="IPR006689">
    <property type="entry name" value="Small_GTPase_ARF/SAR"/>
</dbReference>
<dbReference type="InterPro" id="IPR027417">
    <property type="entry name" value="P-loop_NTPase"/>
</dbReference>
<comment type="similarity">
    <text evidence="1 9">Belongs to the small GTPase superfamily. Arf family.</text>
</comment>
<dbReference type="Pfam" id="PF00025">
    <property type="entry name" value="Arf"/>
    <property type="match status" value="1"/>
</dbReference>
<feature type="binding site" evidence="8">
    <location>
        <position position="30"/>
    </location>
    <ligand>
        <name>Mg(2+)</name>
        <dbReference type="ChEBI" id="CHEBI:18420"/>
    </ligand>
</feature>
<feature type="binding site" evidence="8">
    <location>
        <position position="48"/>
    </location>
    <ligand>
        <name>Mg(2+)</name>
        <dbReference type="ChEBI" id="CHEBI:18420"/>
    </ligand>
</feature>
<name>A0A9Q3BV28_9BASI</name>
<evidence type="ECO:0000256" key="3">
    <source>
        <dbReference type="ARBA" id="ARBA00022741"/>
    </source>
</evidence>
<keyword evidence="8" id="KW-0479">Metal-binding</keyword>
<evidence type="ECO:0000256" key="9">
    <source>
        <dbReference type="RuleBase" id="RU003925"/>
    </source>
</evidence>
<keyword evidence="3 7" id="KW-0547">Nucleotide-binding</keyword>
<dbReference type="GO" id="GO:0005525">
    <property type="term" value="F:GTP binding"/>
    <property type="evidence" value="ECO:0007669"/>
    <property type="project" value="UniProtKB-KW"/>
</dbReference>
<evidence type="ECO:0000256" key="1">
    <source>
        <dbReference type="ARBA" id="ARBA00010290"/>
    </source>
</evidence>
<dbReference type="PRINTS" id="PR00328">
    <property type="entry name" value="SAR1GTPBP"/>
</dbReference>
<evidence type="ECO:0000256" key="5">
    <source>
        <dbReference type="ARBA" id="ARBA00023288"/>
    </source>
</evidence>
<feature type="binding site" evidence="7">
    <location>
        <begin position="23"/>
        <end position="30"/>
    </location>
    <ligand>
        <name>GTP</name>
        <dbReference type="ChEBI" id="CHEBI:37565"/>
    </ligand>
</feature>